<gene>
    <name evidence="2" type="ORF">Poli38472_007019</name>
</gene>
<name>A0A8K1FFD3_PYTOL</name>
<dbReference type="EMBL" id="SPLM01000110">
    <property type="protein sequence ID" value="TMW58874.1"/>
    <property type="molecule type" value="Genomic_DNA"/>
</dbReference>
<keyword evidence="3" id="KW-1185">Reference proteome</keyword>
<evidence type="ECO:0000256" key="1">
    <source>
        <dbReference type="SAM" id="Coils"/>
    </source>
</evidence>
<dbReference type="AlphaFoldDB" id="A0A8K1FFD3"/>
<accession>A0A8K1FFD3</accession>
<comment type="caution">
    <text evidence="2">The sequence shown here is derived from an EMBL/GenBank/DDBJ whole genome shotgun (WGS) entry which is preliminary data.</text>
</comment>
<feature type="coiled-coil region" evidence="1">
    <location>
        <begin position="27"/>
        <end position="62"/>
    </location>
</feature>
<organism evidence="2 3">
    <name type="scientific">Pythium oligandrum</name>
    <name type="common">Mycoparasitic fungus</name>
    <dbReference type="NCBI Taxonomy" id="41045"/>
    <lineage>
        <taxon>Eukaryota</taxon>
        <taxon>Sar</taxon>
        <taxon>Stramenopiles</taxon>
        <taxon>Oomycota</taxon>
        <taxon>Peronosporomycetes</taxon>
        <taxon>Pythiales</taxon>
        <taxon>Pythiaceae</taxon>
        <taxon>Pythium</taxon>
    </lineage>
</organism>
<sequence>MNQRVLPRRQRQRKLPVMNSSERGKYYRRLNKEMEIQREERVQFLRREVDRLEIQLQITRCLDQLLLPPSLSEVSSFLSHFITERLDASPSTLQNSQVDVRSVTIVGAMEAPVVRLECVLRGQLQPHLVRRLYEFVVGNSFAFEKMMHEEAEYSCTCFFYFSADGRMERFVIERGVSISGLGRA</sequence>
<dbReference type="Proteomes" id="UP000794436">
    <property type="component" value="Unassembled WGS sequence"/>
</dbReference>
<evidence type="ECO:0000313" key="3">
    <source>
        <dbReference type="Proteomes" id="UP000794436"/>
    </source>
</evidence>
<keyword evidence="1" id="KW-0175">Coiled coil</keyword>
<protein>
    <submittedName>
        <fullName evidence="2">Uncharacterized protein</fullName>
    </submittedName>
</protein>
<evidence type="ECO:0000313" key="2">
    <source>
        <dbReference type="EMBL" id="TMW58874.1"/>
    </source>
</evidence>
<proteinExistence type="predicted"/>
<reference evidence="2" key="1">
    <citation type="submission" date="2019-03" db="EMBL/GenBank/DDBJ databases">
        <title>Long read genome sequence of the mycoparasitic Pythium oligandrum ATCC 38472 isolated from sugarbeet rhizosphere.</title>
        <authorList>
            <person name="Gaulin E."/>
        </authorList>
    </citation>
    <scope>NUCLEOTIDE SEQUENCE</scope>
    <source>
        <strain evidence="2">ATCC 38472_TT</strain>
    </source>
</reference>